<dbReference type="OrthoDB" id="41023at10239"/>
<dbReference type="KEGG" id="vg:40095070"/>
<organism evidence="1 2">
    <name type="scientific">Vibrio phage JSF10</name>
    <dbReference type="NCBI Taxonomy" id="1983593"/>
    <lineage>
        <taxon>Viruses</taxon>
        <taxon>Duplodnaviria</taxon>
        <taxon>Heunggongvirae</taxon>
        <taxon>Uroviricota</taxon>
        <taxon>Caudoviricetes</taxon>
        <taxon>Demerecviridae</taxon>
        <taxon>Ermolyevavirinae</taxon>
        <taxon>Jesfedecavirus</taxon>
        <taxon>Jesfedecavirus JSF10</taxon>
    </lineage>
</organism>
<dbReference type="RefSeq" id="YP_009618523.1">
    <property type="nucleotide sequence ID" value="NC_042074.1"/>
</dbReference>
<sequence length="86" mass="10100">MADLEIAKEIRKLMIDLAVFEKNPGAVALNVMRDVLEFNKVEHNLLDYSNEENLKIAFASFYLLYVDEKNVIYQVKLLFKLLDNYK</sequence>
<accession>A0A2D0YM02</accession>
<dbReference type="Proteomes" id="UP000241249">
    <property type="component" value="Segment"/>
</dbReference>
<evidence type="ECO:0000313" key="1">
    <source>
        <dbReference type="EMBL" id="ASV43496.1"/>
    </source>
</evidence>
<proteinExistence type="predicted"/>
<keyword evidence="2" id="KW-1185">Reference proteome</keyword>
<reference evidence="1 2" key="1">
    <citation type="journal article" date="2017" name="Sci. Rep.">
        <title>Analysis of the CRISPR-Cas system in bacteriophages active on epidemic strains of Vibrio cholerae in Bangladesh.</title>
        <authorList>
            <person name="Naser I.B."/>
            <person name="Hoque M.M."/>
            <person name="Nahid M.A."/>
            <person name="Tareq T.M."/>
            <person name="Rocky M.K."/>
            <person name="Faruque S.M."/>
        </authorList>
    </citation>
    <scope>NUCLEOTIDE SEQUENCE [LARGE SCALE GENOMIC DNA]</scope>
</reference>
<dbReference type="EMBL" id="KY883654">
    <property type="protein sequence ID" value="ASV43496.1"/>
    <property type="molecule type" value="Genomic_DNA"/>
</dbReference>
<protein>
    <submittedName>
        <fullName evidence="1">Uncharacterized protein</fullName>
    </submittedName>
</protein>
<evidence type="ECO:0000313" key="2">
    <source>
        <dbReference type="Proteomes" id="UP000241249"/>
    </source>
</evidence>
<dbReference type="GeneID" id="40095070"/>
<name>A0A2D0YM02_9CAUD</name>